<dbReference type="Proteomes" id="UP000186817">
    <property type="component" value="Unassembled WGS sequence"/>
</dbReference>
<evidence type="ECO:0000256" key="1">
    <source>
        <dbReference type="ARBA" id="ARBA00022737"/>
    </source>
</evidence>
<evidence type="ECO:0000313" key="4">
    <source>
        <dbReference type="Proteomes" id="UP000186817"/>
    </source>
</evidence>
<dbReference type="PANTHER" id="PTHR47936">
    <property type="entry name" value="PPR_LONG DOMAIN-CONTAINING PROTEIN"/>
    <property type="match status" value="1"/>
</dbReference>
<reference evidence="3 4" key="1">
    <citation type="submission" date="2016-02" db="EMBL/GenBank/DDBJ databases">
        <title>Genome analysis of coral dinoflagellate symbionts highlights evolutionary adaptations to a symbiotic lifestyle.</title>
        <authorList>
            <person name="Aranda M."/>
            <person name="Li Y."/>
            <person name="Liew Y.J."/>
            <person name="Baumgarten S."/>
            <person name="Simakov O."/>
            <person name="Wilson M."/>
            <person name="Piel J."/>
            <person name="Ashoor H."/>
            <person name="Bougouffa S."/>
            <person name="Bajic V.B."/>
            <person name="Ryu T."/>
            <person name="Ravasi T."/>
            <person name="Bayer T."/>
            <person name="Micklem G."/>
            <person name="Kim H."/>
            <person name="Bhak J."/>
            <person name="Lajeunesse T.C."/>
            <person name="Voolstra C.R."/>
        </authorList>
    </citation>
    <scope>NUCLEOTIDE SEQUENCE [LARGE SCALE GENOMIC DNA]</scope>
    <source>
        <strain evidence="3 4">CCMP2467</strain>
    </source>
</reference>
<evidence type="ECO:0000313" key="3">
    <source>
        <dbReference type="EMBL" id="OLP93987.1"/>
    </source>
</evidence>
<keyword evidence="4" id="KW-1185">Reference proteome</keyword>
<accession>A0A1Q9DFL8</accession>
<dbReference type="AlphaFoldDB" id="A0A1Q9DFL8"/>
<dbReference type="InterPro" id="IPR011990">
    <property type="entry name" value="TPR-like_helical_dom_sf"/>
</dbReference>
<proteinExistence type="predicted"/>
<dbReference type="OrthoDB" id="749902at2759"/>
<protein>
    <submittedName>
        <fullName evidence="3">Pentatricopeptide repeat-containing protein, chloroplastic</fullName>
    </submittedName>
</protein>
<dbReference type="InterPro" id="IPR002885">
    <property type="entry name" value="PPR_rpt"/>
</dbReference>
<name>A0A1Q9DFL8_SYMMI</name>
<dbReference type="EMBL" id="LSRX01000563">
    <property type="protein sequence ID" value="OLP93987.1"/>
    <property type="molecule type" value="Genomic_DNA"/>
</dbReference>
<sequence length="1135" mass="123030">MNANESLRGDESEKNGIVVSIGTSVICSEQTSPTELKSQVACTSMLALPHKEGTDLATATARTAKSKVFQGVRAKATAASDSKTRHGLAALLRSFAERRLHGQSAASKAVSALGVGRRWMDALHLFTTVPHPDIVTINATMSALSSGHQWLKTLCLFDEIRRDSQGSLLKADVISYSNAIRANSALLLWEEAVYLLTHMISFGPEPDRLACNLTLAACAEHGKADLAASVVERMRTRRQQLDVVAHNTLLAALARQRRWQSACAVAMAAPAQDVITFNSLLGSLEDSDRWEVALEVLRQMSLRGLRLDGVTLRAAAAACRQRWQAALALMKMAEVATDLAALTAVGTSCEKASQWQIAVHLLADRALDTVAKTALISASATGSLWQAALQMLLELKQRADAVAYNATIAATEKAARWSISLMLMSKMEEAFLELSATTFNASISACEKSAAWEAVPVASLQLFGEMMMRKLAKDIVTFSALISSAWSGSQGSACQSRRSAAVLSKLLGPGAAPGGPPDSMRLCEVLFLASALFCASGNQATEDLPRDDECDVADSESCALQALQRHAARAPRPLELIPTPSVQGEGAYISSRESKSFEWTELRVSERSIEEALKAPFVGSSWPMPFGLSAGEVARWLQRELLATSPFGQFGMLVPWPEEDDDQLGHGGWVGYSRRQVCYLTAKSYLGAKARGYNAGLFRLMSMCPDTGDFRHSFAMLLAACAADPTLANGNQGPLLLTAKARAPPSVEEVRQKAEGVSMQAAKLRVCDYDAGAGPFDGIDSVPKRGCQKRRQDAPGVDFMIGGEPGQATQDISASWFGGYLFDAKACGLGGGQDERLSVYFPEVTILAYFLSQSEKYPQLRQPAWFLGARNFFKNLDGTARFDSPMVLAEVPLKSDLVDVSVADHLFEISSSRPVVVFMSESQGLVDDHSTRELQLARLNRLQAQREMGTGQFAFEKQVRAWYRSLALTSYDERIHGALRALVKSVGTGPWFSGLWWGDSQLGFLAIWLGHALAAPTWGWPSRTDSSPLMLDYYIYADFTENPGNQCYVIPGEACRACLNVCQNPEPPASAYWMPEGALFNGRPCVPDASICGQKGFADAVKAFGHQTVSVTWRHIEEKVAWGDLGKNVFDILLA</sequence>
<dbReference type="NCBIfam" id="TIGR00756">
    <property type="entry name" value="PPR"/>
    <property type="match status" value="1"/>
</dbReference>
<organism evidence="3 4">
    <name type="scientific">Symbiodinium microadriaticum</name>
    <name type="common">Dinoflagellate</name>
    <name type="synonym">Zooxanthella microadriatica</name>
    <dbReference type="NCBI Taxonomy" id="2951"/>
    <lineage>
        <taxon>Eukaryota</taxon>
        <taxon>Sar</taxon>
        <taxon>Alveolata</taxon>
        <taxon>Dinophyceae</taxon>
        <taxon>Suessiales</taxon>
        <taxon>Symbiodiniaceae</taxon>
        <taxon>Symbiodinium</taxon>
    </lineage>
</organism>
<feature type="repeat" description="PPR" evidence="2">
    <location>
        <begin position="273"/>
        <end position="307"/>
    </location>
</feature>
<dbReference type="PANTHER" id="PTHR47936:SF1">
    <property type="entry name" value="PENTATRICOPEPTIDE REPEAT-CONTAINING PROTEIN GUN1, CHLOROPLASTIC"/>
    <property type="match status" value="1"/>
</dbReference>
<comment type="caution">
    <text evidence="3">The sequence shown here is derived from an EMBL/GenBank/DDBJ whole genome shotgun (WGS) entry which is preliminary data.</text>
</comment>
<evidence type="ECO:0000256" key="2">
    <source>
        <dbReference type="PROSITE-ProRule" id="PRU00708"/>
    </source>
</evidence>
<dbReference type="Gene3D" id="1.25.40.10">
    <property type="entry name" value="Tetratricopeptide repeat domain"/>
    <property type="match status" value="3"/>
</dbReference>
<dbReference type="Pfam" id="PF01535">
    <property type="entry name" value="PPR"/>
    <property type="match status" value="1"/>
</dbReference>
<gene>
    <name evidence="3" type="ORF">AK812_SmicGene24070</name>
</gene>
<dbReference type="PROSITE" id="PS51375">
    <property type="entry name" value="PPR"/>
    <property type="match status" value="1"/>
</dbReference>
<keyword evidence="1" id="KW-0677">Repeat</keyword>